<dbReference type="SUPFAM" id="SSF52540">
    <property type="entry name" value="P-loop containing nucleoside triphosphate hydrolases"/>
    <property type="match status" value="1"/>
</dbReference>
<dbReference type="GO" id="GO:0016887">
    <property type="term" value="F:ATP hydrolysis activity"/>
    <property type="evidence" value="ECO:0007669"/>
    <property type="project" value="InterPro"/>
</dbReference>
<dbReference type="PROSITE" id="PS50893">
    <property type="entry name" value="ABC_TRANSPORTER_2"/>
    <property type="match status" value="1"/>
</dbReference>
<sequence length="257" mass="27336">MTPKSYALNDVSIAASAKISQSSEARHLQDAFGFVGADVSSELVRDLSFQLTSGKLTLICGASGSGKSLLLRACADLLKGNERGVRTDGSLIDIRGSVDTSAVVAELPALAPDKTPLELKGRVPLDQFLNVTAKCGLAEPQLFVRPLSSLSSGQQYRLQVALAFLERPDVVVIDNFCEPLDRFTALAVIRGIKQLASELGVAVLAATASYDRLSKLPGIDQAVLLRRGDRPIVTEHIGPDDLQEGFLLEPLPSEGAK</sequence>
<name>A0AB39KS05_9CAUL</name>
<keyword evidence="1" id="KW-0547">Nucleotide-binding</keyword>
<dbReference type="InterPro" id="IPR015854">
    <property type="entry name" value="ABC_transpr_LolD-like"/>
</dbReference>
<gene>
    <name evidence="4" type="ORF">ABOZ73_15690</name>
</gene>
<protein>
    <submittedName>
        <fullName evidence="4">ATP-binding cassette domain-containing protein</fullName>
    </submittedName>
</protein>
<dbReference type="PANTHER" id="PTHR24220">
    <property type="entry name" value="IMPORT ATP-BINDING PROTEIN"/>
    <property type="match status" value="1"/>
</dbReference>
<proteinExistence type="predicted"/>
<evidence type="ECO:0000256" key="1">
    <source>
        <dbReference type="ARBA" id="ARBA00022741"/>
    </source>
</evidence>
<reference evidence="4" key="1">
    <citation type="submission" date="2024-06" db="EMBL/GenBank/DDBJ databases">
        <title>Caulobacter inopinatus, sp. nov.</title>
        <authorList>
            <person name="Donachie S.P."/>
        </authorList>
    </citation>
    <scope>NUCLEOTIDE SEQUENCE</scope>
    <source>
        <strain evidence="4">73W</strain>
    </source>
</reference>
<dbReference type="EMBL" id="CP158375">
    <property type="protein sequence ID" value="XDO96203.1"/>
    <property type="molecule type" value="Genomic_DNA"/>
</dbReference>
<evidence type="ECO:0000256" key="2">
    <source>
        <dbReference type="ARBA" id="ARBA00022840"/>
    </source>
</evidence>
<keyword evidence="2 4" id="KW-0067">ATP-binding</keyword>
<dbReference type="RefSeq" id="WP_369059057.1">
    <property type="nucleotide sequence ID" value="NZ_CP158375.1"/>
</dbReference>
<dbReference type="Gene3D" id="3.40.50.300">
    <property type="entry name" value="P-loop containing nucleotide triphosphate hydrolases"/>
    <property type="match status" value="1"/>
</dbReference>
<dbReference type="InterPro" id="IPR003439">
    <property type="entry name" value="ABC_transporter-like_ATP-bd"/>
</dbReference>
<evidence type="ECO:0000259" key="3">
    <source>
        <dbReference type="PROSITE" id="PS50893"/>
    </source>
</evidence>
<feature type="domain" description="ABC transporter" evidence="3">
    <location>
        <begin position="26"/>
        <end position="252"/>
    </location>
</feature>
<dbReference type="GO" id="GO:0005524">
    <property type="term" value="F:ATP binding"/>
    <property type="evidence" value="ECO:0007669"/>
    <property type="project" value="UniProtKB-KW"/>
</dbReference>
<dbReference type="AlphaFoldDB" id="A0AB39KS05"/>
<accession>A0AB39KS05</accession>
<dbReference type="GO" id="GO:0005886">
    <property type="term" value="C:plasma membrane"/>
    <property type="evidence" value="ECO:0007669"/>
    <property type="project" value="TreeGrafter"/>
</dbReference>
<dbReference type="InterPro" id="IPR003593">
    <property type="entry name" value="AAA+_ATPase"/>
</dbReference>
<evidence type="ECO:0000313" key="4">
    <source>
        <dbReference type="EMBL" id="XDO96203.1"/>
    </source>
</evidence>
<dbReference type="InterPro" id="IPR027417">
    <property type="entry name" value="P-loop_NTPase"/>
</dbReference>
<dbReference type="SMART" id="SM00382">
    <property type="entry name" value="AAA"/>
    <property type="match status" value="1"/>
</dbReference>
<dbReference type="GO" id="GO:0022857">
    <property type="term" value="F:transmembrane transporter activity"/>
    <property type="evidence" value="ECO:0007669"/>
    <property type="project" value="TreeGrafter"/>
</dbReference>
<dbReference type="Pfam" id="PF00005">
    <property type="entry name" value="ABC_tran"/>
    <property type="match status" value="1"/>
</dbReference>
<organism evidence="4">
    <name type="scientific">Caulobacter sp. 73W</name>
    <dbReference type="NCBI Taxonomy" id="3161137"/>
    <lineage>
        <taxon>Bacteria</taxon>
        <taxon>Pseudomonadati</taxon>
        <taxon>Pseudomonadota</taxon>
        <taxon>Alphaproteobacteria</taxon>
        <taxon>Caulobacterales</taxon>
        <taxon>Caulobacteraceae</taxon>
        <taxon>Caulobacter</taxon>
    </lineage>
</organism>